<name>A0AAD3NTC5_CRYJA</name>
<feature type="domain" description="NB-ARC" evidence="5">
    <location>
        <begin position="20"/>
        <end position="184"/>
    </location>
</feature>
<reference evidence="6" key="1">
    <citation type="submission" date="2022-12" db="EMBL/GenBank/DDBJ databases">
        <title>Chromosome-Level Genome Assembly of Japanese Cedar (Cryptomeriajaponica D. Don).</title>
        <authorList>
            <person name="Fujino T."/>
            <person name="Yamaguchi K."/>
            <person name="Yokoyama T."/>
            <person name="Hamanaka T."/>
            <person name="Harazono Y."/>
            <person name="Kamada H."/>
            <person name="Kobayashi W."/>
            <person name="Ujino-Ihara T."/>
            <person name="Uchiyama K."/>
            <person name="Matsumoto A."/>
            <person name="Izuno A."/>
            <person name="Tsumura Y."/>
            <person name="Toyoda A."/>
            <person name="Shigenobu S."/>
            <person name="Moriguchi Y."/>
            <person name="Ueno S."/>
            <person name="Kasahara M."/>
        </authorList>
    </citation>
    <scope>NUCLEOTIDE SEQUENCE</scope>
</reference>
<keyword evidence="3" id="KW-0611">Plant defense</keyword>
<dbReference type="PRINTS" id="PR00364">
    <property type="entry name" value="DISEASERSIST"/>
</dbReference>
<dbReference type="Gene3D" id="1.10.10.10">
    <property type="entry name" value="Winged helix-like DNA-binding domain superfamily/Winged helix DNA-binding domain"/>
    <property type="match status" value="1"/>
</dbReference>
<dbReference type="Pfam" id="PF00931">
    <property type="entry name" value="NB-ARC"/>
    <property type="match status" value="1"/>
</dbReference>
<dbReference type="InterPro" id="IPR002182">
    <property type="entry name" value="NB-ARC"/>
</dbReference>
<evidence type="ECO:0000313" key="6">
    <source>
        <dbReference type="EMBL" id="GLJ58453.1"/>
    </source>
</evidence>
<dbReference type="InterPro" id="IPR018000">
    <property type="entry name" value="Neurotransmitter_ion_chnl_CS"/>
</dbReference>
<dbReference type="GO" id="GO:0016020">
    <property type="term" value="C:membrane"/>
    <property type="evidence" value="ECO:0007669"/>
    <property type="project" value="UniProtKB-SubCell"/>
</dbReference>
<organism evidence="6 7">
    <name type="scientific">Cryptomeria japonica</name>
    <name type="common">Japanese cedar</name>
    <name type="synonym">Cupressus japonica</name>
    <dbReference type="NCBI Taxonomy" id="3369"/>
    <lineage>
        <taxon>Eukaryota</taxon>
        <taxon>Viridiplantae</taxon>
        <taxon>Streptophyta</taxon>
        <taxon>Embryophyta</taxon>
        <taxon>Tracheophyta</taxon>
        <taxon>Spermatophyta</taxon>
        <taxon>Pinopsida</taxon>
        <taxon>Pinidae</taxon>
        <taxon>Conifers II</taxon>
        <taxon>Cupressales</taxon>
        <taxon>Cupressaceae</taxon>
        <taxon>Cryptomeria</taxon>
    </lineage>
</organism>
<dbReference type="InterPro" id="IPR027417">
    <property type="entry name" value="P-loop_NTPase"/>
</dbReference>
<dbReference type="PANTHER" id="PTHR36766:SF30">
    <property type="entry name" value="TIR-NBS TYPE DISEASE RESISTANCE PROTEIN-RELATED"/>
    <property type="match status" value="1"/>
</dbReference>
<evidence type="ECO:0000256" key="3">
    <source>
        <dbReference type="ARBA" id="ARBA00022821"/>
    </source>
</evidence>
<dbReference type="InterPro" id="IPR036388">
    <property type="entry name" value="WH-like_DNA-bd_sf"/>
</dbReference>
<dbReference type="AlphaFoldDB" id="A0AAD3NTC5"/>
<evidence type="ECO:0000256" key="4">
    <source>
        <dbReference type="ARBA" id="ARBA00023136"/>
    </source>
</evidence>
<dbReference type="SUPFAM" id="SSF52047">
    <property type="entry name" value="RNI-like"/>
    <property type="match status" value="1"/>
</dbReference>
<dbReference type="SUPFAM" id="SSF52540">
    <property type="entry name" value="P-loop containing nucleoside triphosphate hydrolases"/>
    <property type="match status" value="1"/>
</dbReference>
<keyword evidence="4" id="KW-0472">Membrane</keyword>
<sequence>MARIGNGDANQYSFHNTLLEKSIEDLKELLFHRDVSIIGVHGMGGGDKTTLALALCDDPHIKGCFANIVFITVSQSPNLKGILKILWEKIFGKNVAEFQNVEDARMELQQRFLRQSKPTLVVLDDVWSRADLEILLFEAPRYKTLITTRDTSTIPRNASTRLYQWPLLNKEDSLSLFCLSAFGQTSIPSTADANLVTEVQAECKGLPLALKVVGSSLYGEPHVAWENAKQKLSLGESISPYHSEGLFRRLETSIDCLDDVWRECFLDFASFPEDKKSCADALLNIWVYVRKMEWQDAYTILLELARRNLLNLISNQGTQSTISYGCASELFFSQHDVMRDLALYLGCQDSIVHTKRLLMPRKEHCLPGEWELLRDRLFNAQIVSIHTGSMAENEWYSMKLAETEALVLHFSASEYFLPPFLKTMKKLKVLIVCNLGSERATIKGLDALSSLPQLRSVRLERLVAPKHIKAIQNLDKLSLSLCEGFVNMSTFNYSNVHEFSLDHCSDLEELPPALCHMPSVQTWSVTNCHLVENFPYNLGNMCSLRMLRLSALPGLKELPASIGQLGQLEFLDISLCEGLEKLPEEIGELKKLKEFDMRECYHLRRLPRSVCGLNSLKHVSCNENIGDKWLRAKSCSIPDLRVEIVEAQFTFLTLTF</sequence>
<keyword evidence="2" id="KW-0677">Repeat</keyword>
<evidence type="ECO:0000256" key="1">
    <source>
        <dbReference type="ARBA" id="ARBA00004370"/>
    </source>
</evidence>
<evidence type="ECO:0000313" key="7">
    <source>
        <dbReference type="Proteomes" id="UP001234787"/>
    </source>
</evidence>
<proteinExistence type="predicted"/>
<dbReference type="Gene3D" id="3.80.10.10">
    <property type="entry name" value="Ribonuclease Inhibitor"/>
    <property type="match status" value="1"/>
</dbReference>
<protein>
    <recommendedName>
        <fullName evidence="5">NB-ARC domain-containing protein</fullName>
    </recommendedName>
</protein>
<evidence type="ECO:0000256" key="2">
    <source>
        <dbReference type="ARBA" id="ARBA00022737"/>
    </source>
</evidence>
<gene>
    <name evidence="6" type="ORF">SUGI_1450230</name>
</gene>
<dbReference type="PROSITE" id="PS00236">
    <property type="entry name" value="NEUROTR_ION_CHANNEL"/>
    <property type="match status" value="1"/>
</dbReference>
<dbReference type="EMBL" id="BSEH01000383">
    <property type="protein sequence ID" value="GLJ58453.1"/>
    <property type="molecule type" value="Genomic_DNA"/>
</dbReference>
<accession>A0AAD3NTC5</accession>
<dbReference type="GO" id="GO:0006952">
    <property type="term" value="P:defense response"/>
    <property type="evidence" value="ECO:0007669"/>
    <property type="project" value="UniProtKB-KW"/>
</dbReference>
<dbReference type="InterPro" id="IPR032675">
    <property type="entry name" value="LRR_dom_sf"/>
</dbReference>
<dbReference type="InterPro" id="IPR042197">
    <property type="entry name" value="Apaf_helical"/>
</dbReference>
<evidence type="ECO:0000259" key="5">
    <source>
        <dbReference type="Pfam" id="PF00931"/>
    </source>
</evidence>
<dbReference type="Gene3D" id="3.40.50.300">
    <property type="entry name" value="P-loop containing nucleotide triphosphate hydrolases"/>
    <property type="match status" value="1"/>
</dbReference>
<comment type="subcellular location">
    <subcellularLocation>
        <location evidence="1">Membrane</location>
    </subcellularLocation>
</comment>
<comment type="caution">
    <text evidence="6">The sequence shown here is derived from an EMBL/GenBank/DDBJ whole genome shotgun (WGS) entry which is preliminary data.</text>
</comment>
<dbReference type="PANTHER" id="PTHR36766">
    <property type="entry name" value="PLANT BROAD-SPECTRUM MILDEW RESISTANCE PROTEIN RPW8"/>
    <property type="match status" value="1"/>
</dbReference>
<dbReference type="Gene3D" id="1.10.8.430">
    <property type="entry name" value="Helical domain of apoptotic protease-activating factors"/>
    <property type="match status" value="1"/>
</dbReference>
<dbReference type="GO" id="GO:0043531">
    <property type="term" value="F:ADP binding"/>
    <property type="evidence" value="ECO:0007669"/>
    <property type="project" value="InterPro"/>
</dbReference>
<dbReference type="Proteomes" id="UP001234787">
    <property type="component" value="Unassembled WGS sequence"/>
</dbReference>
<keyword evidence="7" id="KW-1185">Reference proteome</keyword>